<dbReference type="EMBL" id="DACQKT010000006">
    <property type="protein sequence ID" value="HAS6678099.1"/>
    <property type="molecule type" value="Genomic_DNA"/>
</dbReference>
<evidence type="ECO:0000256" key="3">
    <source>
        <dbReference type="SAM" id="SignalP"/>
    </source>
</evidence>
<protein>
    <submittedName>
        <fullName evidence="4">Chemotaxis protein</fullName>
    </submittedName>
</protein>
<sequence length="501" mass="53716">MSIKQSISALVILLSVSFSAFSSSYVKMQVHNLQPFVYSDSANDAKASAVGQCFYHTTYPWQSYILTGYSGGQATATVFFDSTSCSGRSESGKYLDYRFYSLSCPDGQHFNPDTEQCEDSSPPPFCSRPDTISQMNQYESNCLADGGSATIICNDQVDPPDFRMSCDIAPPPPEGCEPGSPSFPACLDDENKCDENHPDWNPEYGMCCTPDNNWCDVPPPESCTIFSPNWPECSGDTDIDPPTGGDLGDPDKPSGGGGGGSTDPDKPEPDVDNTSDTLAAIKAMNKDVNSQLTGINNDMNKNQAETKSALDALKASVDLNTDTVVDNANHIANAIQGQSDMLSDIGNKTNGLLTSANNLLNNGFGQLSNELGDLQSTNQKGFGDVVDALNELGNTDVTQGQGEAPVLLYDGTQYANLLSEVETLKGEYKQILNDFKSYFNFNDGVNSGDFNPHNLGLNWHGNAINQKNQVMLALQDNAGIISAVVLFIFGMLGIRALVGAL</sequence>
<evidence type="ECO:0000256" key="2">
    <source>
        <dbReference type="SAM" id="Phobius"/>
    </source>
</evidence>
<dbReference type="AlphaFoldDB" id="A0A8H9MVH8"/>
<feature type="chain" id="PRO_5034364208" evidence="3">
    <location>
        <begin position="21"/>
        <end position="501"/>
    </location>
</feature>
<feature type="region of interest" description="Disordered" evidence="1">
    <location>
        <begin position="228"/>
        <end position="274"/>
    </location>
</feature>
<feature type="signal peptide" evidence="3">
    <location>
        <begin position="1"/>
        <end position="20"/>
    </location>
</feature>
<name>A0A8H9MVH8_VIBPH</name>
<keyword evidence="2" id="KW-1133">Transmembrane helix</keyword>
<reference evidence="4" key="2">
    <citation type="submission" date="2019-12" db="EMBL/GenBank/DDBJ databases">
        <authorList>
            <consortium name="NCBI Pathogen Detection Project"/>
        </authorList>
    </citation>
    <scope>NUCLEOTIDE SEQUENCE</scope>
    <source>
        <strain evidence="4">1930</strain>
    </source>
</reference>
<keyword evidence="2" id="KW-0812">Transmembrane</keyword>
<organism evidence="4">
    <name type="scientific">Vibrio parahaemolyticus</name>
    <dbReference type="NCBI Taxonomy" id="670"/>
    <lineage>
        <taxon>Bacteria</taxon>
        <taxon>Pseudomonadati</taxon>
        <taxon>Pseudomonadota</taxon>
        <taxon>Gammaproteobacteria</taxon>
        <taxon>Vibrionales</taxon>
        <taxon>Vibrionaceae</taxon>
        <taxon>Vibrio</taxon>
    </lineage>
</organism>
<evidence type="ECO:0000313" key="4">
    <source>
        <dbReference type="EMBL" id="HAS6678099.1"/>
    </source>
</evidence>
<evidence type="ECO:0000256" key="1">
    <source>
        <dbReference type="SAM" id="MobiDB-lite"/>
    </source>
</evidence>
<gene>
    <name evidence="4" type="ORF">I7278_14885</name>
</gene>
<accession>A0A8H9MVH8</accession>
<comment type="caution">
    <text evidence="4">The sequence shown here is derived from an EMBL/GenBank/DDBJ whole genome shotgun (WGS) entry which is preliminary data.</text>
</comment>
<feature type="transmembrane region" description="Helical" evidence="2">
    <location>
        <begin position="478"/>
        <end position="498"/>
    </location>
</feature>
<proteinExistence type="predicted"/>
<dbReference type="Proteomes" id="UP000856022">
    <property type="component" value="Unassembled WGS sequence"/>
</dbReference>
<keyword evidence="2" id="KW-0472">Membrane</keyword>
<reference evidence="4" key="1">
    <citation type="journal article" date="2018" name="Genome Biol.">
        <title>SKESA: strategic k-mer extension for scrupulous assemblies.</title>
        <authorList>
            <person name="Souvorov A."/>
            <person name="Agarwala R."/>
            <person name="Lipman D.J."/>
        </authorList>
    </citation>
    <scope>NUCLEOTIDE SEQUENCE</scope>
    <source>
        <strain evidence="4">1930</strain>
    </source>
</reference>
<keyword evidence="3" id="KW-0732">Signal</keyword>